<evidence type="ECO:0000313" key="1">
    <source>
        <dbReference type="EMBL" id="OGH82249.1"/>
    </source>
</evidence>
<dbReference type="AlphaFoldDB" id="A0A1F6NEK0"/>
<organism evidence="1 2">
    <name type="scientific">Candidatus Magasanikbacteria bacterium RIFOXYB1_FULL_40_15</name>
    <dbReference type="NCBI Taxonomy" id="1798697"/>
    <lineage>
        <taxon>Bacteria</taxon>
        <taxon>Candidatus Magasanikiibacteriota</taxon>
    </lineage>
</organism>
<sequence length="328" mass="36444">MTPKELAEIWRALPDNTDANDFPHRAEMIYNKDLLPRYIEACYYAAALSDSTERAATFMVEQAHGLRRLETREGLESAAKLLATAQANIYNIDDKVRAKRLIELVLYHGIWGVHFPLGNFGKCADLCENSVTYATDKLSQARAGYHHLLFLLWEAIVIQASNHELEELAIEVNVAGQHLIDVAKGTDAEYHETANVLCHELTLVSINPDISLGGSELYSYEETAKLQSWILNGKISLDGFGATVAALSAKAHIELGDDLAGQEFLKHIHGYVEAEAFAKLISLQLSANKNAEDLRPQLDDLLNFNDQVGGHLYRGIARLEFSRLLSAK</sequence>
<accession>A0A1F6NEK0</accession>
<proteinExistence type="predicted"/>
<protein>
    <submittedName>
        <fullName evidence="1">Uncharacterized protein</fullName>
    </submittedName>
</protein>
<dbReference type="Proteomes" id="UP000176300">
    <property type="component" value="Unassembled WGS sequence"/>
</dbReference>
<name>A0A1F6NEK0_9BACT</name>
<gene>
    <name evidence="1" type="ORF">A2373_02530</name>
</gene>
<dbReference type="EMBL" id="MFQS01000046">
    <property type="protein sequence ID" value="OGH82249.1"/>
    <property type="molecule type" value="Genomic_DNA"/>
</dbReference>
<reference evidence="1 2" key="1">
    <citation type="journal article" date="2016" name="Nat. Commun.">
        <title>Thousands of microbial genomes shed light on interconnected biogeochemical processes in an aquifer system.</title>
        <authorList>
            <person name="Anantharaman K."/>
            <person name="Brown C.T."/>
            <person name="Hug L.A."/>
            <person name="Sharon I."/>
            <person name="Castelle C.J."/>
            <person name="Probst A.J."/>
            <person name="Thomas B.C."/>
            <person name="Singh A."/>
            <person name="Wilkins M.J."/>
            <person name="Karaoz U."/>
            <person name="Brodie E.L."/>
            <person name="Williams K.H."/>
            <person name="Hubbard S.S."/>
            <person name="Banfield J.F."/>
        </authorList>
    </citation>
    <scope>NUCLEOTIDE SEQUENCE [LARGE SCALE GENOMIC DNA]</scope>
</reference>
<comment type="caution">
    <text evidence="1">The sequence shown here is derived from an EMBL/GenBank/DDBJ whole genome shotgun (WGS) entry which is preliminary data.</text>
</comment>
<evidence type="ECO:0000313" key="2">
    <source>
        <dbReference type="Proteomes" id="UP000176300"/>
    </source>
</evidence>